<accession>A0A0F9JAK6</accession>
<name>A0A0F9JAK6_9ZZZZ</name>
<gene>
    <name evidence="1" type="ORF">LCGC14_1780170</name>
</gene>
<dbReference type="AlphaFoldDB" id="A0A0F9JAK6"/>
<protein>
    <submittedName>
        <fullName evidence="1">Uncharacterized protein</fullName>
    </submittedName>
</protein>
<dbReference type="Gene3D" id="2.30.130.30">
    <property type="entry name" value="Hypothetical protein"/>
    <property type="match status" value="1"/>
</dbReference>
<comment type="caution">
    <text evidence="1">The sequence shown here is derived from an EMBL/GenBank/DDBJ whole genome shotgun (WGS) entry which is preliminary data.</text>
</comment>
<dbReference type="InterPro" id="IPR015947">
    <property type="entry name" value="PUA-like_sf"/>
</dbReference>
<dbReference type="CDD" id="cd06554">
    <property type="entry name" value="ASCH_ASC-1_like"/>
    <property type="match status" value="1"/>
</dbReference>
<organism evidence="1">
    <name type="scientific">marine sediment metagenome</name>
    <dbReference type="NCBI Taxonomy" id="412755"/>
    <lineage>
        <taxon>unclassified sequences</taxon>
        <taxon>metagenomes</taxon>
        <taxon>ecological metagenomes</taxon>
    </lineage>
</organism>
<dbReference type="EMBL" id="LAZR01016822">
    <property type="protein sequence ID" value="KKM02861.1"/>
    <property type="molecule type" value="Genomic_DNA"/>
</dbReference>
<evidence type="ECO:0000313" key="1">
    <source>
        <dbReference type="EMBL" id="KKM02861.1"/>
    </source>
</evidence>
<proteinExistence type="predicted"/>
<reference evidence="1" key="1">
    <citation type="journal article" date="2015" name="Nature">
        <title>Complex archaea that bridge the gap between prokaryotes and eukaryotes.</title>
        <authorList>
            <person name="Spang A."/>
            <person name="Saw J.H."/>
            <person name="Jorgensen S.L."/>
            <person name="Zaremba-Niedzwiedzka K."/>
            <person name="Martijn J."/>
            <person name="Lind A.E."/>
            <person name="van Eijk R."/>
            <person name="Schleper C."/>
            <person name="Guy L."/>
            <person name="Ettema T.J."/>
        </authorList>
    </citation>
    <scope>NUCLEOTIDE SEQUENCE</scope>
</reference>
<dbReference type="SUPFAM" id="SSF88697">
    <property type="entry name" value="PUA domain-like"/>
    <property type="match status" value="1"/>
</dbReference>
<sequence>MKALSLWQPWATAIAIGAKKIETRGRRMNYRGLIAIHAAKKRSRELDNVSLRLARLIRCRVGTTLPGPSDLSRGAVVAIVEVVTCREMDSDWIAEQSSLEVALGDWRPGRFGIVLRNIRPLLIPFPLRGMQGLWTPTAGTQREILGRAL</sequence>